<protein>
    <recommendedName>
        <fullName evidence="2">DUF4351 domain-containing protein</fullName>
    </recommendedName>
</protein>
<dbReference type="PANTHER" id="PTHR35586">
    <property type="entry name" value="SLL1691 PROTEIN"/>
    <property type="match status" value="1"/>
</dbReference>
<feature type="region of interest" description="Disordered" evidence="1">
    <location>
        <begin position="38"/>
        <end position="57"/>
    </location>
</feature>
<dbReference type="EMBL" id="VSSQ01123495">
    <property type="protein sequence ID" value="MPN54854.1"/>
    <property type="molecule type" value="Genomic_DNA"/>
</dbReference>
<proteinExistence type="predicted"/>
<evidence type="ECO:0000313" key="3">
    <source>
        <dbReference type="EMBL" id="MPN54854.1"/>
    </source>
</evidence>
<evidence type="ECO:0000259" key="2">
    <source>
        <dbReference type="Pfam" id="PF14261"/>
    </source>
</evidence>
<feature type="domain" description="DUF4351" evidence="2">
    <location>
        <begin position="53"/>
        <end position="105"/>
    </location>
</feature>
<organism evidence="3">
    <name type="scientific">bioreactor metagenome</name>
    <dbReference type="NCBI Taxonomy" id="1076179"/>
    <lineage>
        <taxon>unclassified sequences</taxon>
        <taxon>metagenomes</taxon>
        <taxon>ecological metagenomes</taxon>
    </lineage>
</organism>
<evidence type="ECO:0000256" key="1">
    <source>
        <dbReference type="SAM" id="MobiDB-lite"/>
    </source>
</evidence>
<dbReference type="Pfam" id="PF14261">
    <property type="entry name" value="DUF4351"/>
    <property type="match status" value="1"/>
</dbReference>
<accession>A0A645J2Z6</accession>
<dbReference type="AlphaFoldDB" id="A0A645J2Z6"/>
<comment type="caution">
    <text evidence="3">The sequence shown here is derived from an EMBL/GenBank/DDBJ whole genome shotgun (WGS) entry which is preliminary data.</text>
</comment>
<dbReference type="PANTHER" id="PTHR35586:SF1">
    <property type="entry name" value="SLL1691 PROTEIN"/>
    <property type="match status" value="1"/>
</dbReference>
<reference evidence="3" key="1">
    <citation type="submission" date="2019-08" db="EMBL/GenBank/DDBJ databases">
        <authorList>
            <person name="Kucharzyk K."/>
            <person name="Murdoch R.W."/>
            <person name="Higgins S."/>
            <person name="Loffler F."/>
        </authorList>
    </citation>
    <scope>NUCLEOTIDE SEQUENCE</scope>
</reference>
<sequence length="114" mass="12756">MEMLKKISADEELREKYAAREKARLDAISSLKFAEMKGMEKGKAEGRAEGRAEGKAEGRAELLIRLLSKKFGVLPTPLEDSIRNAALPVLDLLAENIFELNSIDEVIRLIDENK</sequence>
<dbReference type="InterPro" id="IPR025587">
    <property type="entry name" value="DUF4351"/>
</dbReference>
<name>A0A645J2Z6_9ZZZZ</name>
<gene>
    <name evidence="3" type="ORF">SDC9_202532</name>
</gene>